<gene>
    <name evidence="5" type="ORF">AWC38_SpisGene19752</name>
</gene>
<reference evidence="6" key="1">
    <citation type="journal article" date="2017" name="bioRxiv">
        <title>Comparative analysis of the genomes of Stylophora pistillata and Acropora digitifera provides evidence for extensive differences between species of corals.</title>
        <authorList>
            <person name="Voolstra C.R."/>
            <person name="Li Y."/>
            <person name="Liew Y.J."/>
            <person name="Baumgarten S."/>
            <person name="Zoccola D."/>
            <person name="Flot J.-F."/>
            <person name="Tambutte S."/>
            <person name="Allemand D."/>
            <person name="Aranda M."/>
        </authorList>
    </citation>
    <scope>NUCLEOTIDE SEQUENCE [LARGE SCALE GENOMIC DNA]</scope>
</reference>
<evidence type="ECO:0000256" key="1">
    <source>
        <dbReference type="ARBA" id="ARBA00022656"/>
    </source>
</evidence>
<dbReference type="EMBL" id="LSMT01000586">
    <property type="protein sequence ID" value="PFX16004.1"/>
    <property type="molecule type" value="Genomic_DNA"/>
</dbReference>
<feature type="signal peptide" evidence="3">
    <location>
        <begin position="1"/>
        <end position="26"/>
    </location>
</feature>
<keyword evidence="6" id="KW-1185">Reference proteome</keyword>
<comment type="caution">
    <text evidence="5">The sequence shown here is derived from an EMBL/GenBank/DDBJ whole genome shotgun (WGS) entry which is preliminary data.</text>
</comment>
<dbReference type="InterPro" id="IPR003582">
    <property type="entry name" value="ShKT_dom"/>
</dbReference>
<evidence type="ECO:0000313" key="5">
    <source>
        <dbReference type="EMBL" id="PFX16004.1"/>
    </source>
</evidence>
<dbReference type="Pfam" id="PF01549">
    <property type="entry name" value="ShK"/>
    <property type="match status" value="3"/>
</dbReference>
<name>A0A2B4RCC1_STYPI</name>
<dbReference type="AlphaFoldDB" id="A0A2B4RCC1"/>
<proteinExistence type="predicted"/>
<organism evidence="5 6">
    <name type="scientific">Stylophora pistillata</name>
    <name type="common">Smooth cauliflower coral</name>
    <dbReference type="NCBI Taxonomy" id="50429"/>
    <lineage>
        <taxon>Eukaryota</taxon>
        <taxon>Metazoa</taxon>
        <taxon>Cnidaria</taxon>
        <taxon>Anthozoa</taxon>
        <taxon>Hexacorallia</taxon>
        <taxon>Scleractinia</taxon>
        <taxon>Astrocoeniina</taxon>
        <taxon>Pocilloporidae</taxon>
        <taxon>Stylophora</taxon>
    </lineage>
</organism>
<dbReference type="Proteomes" id="UP000225706">
    <property type="component" value="Unassembled WGS sequence"/>
</dbReference>
<feature type="domain" description="ShKT" evidence="4">
    <location>
        <begin position="158"/>
        <end position="200"/>
    </location>
</feature>
<evidence type="ECO:0000313" key="6">
    <source>
        <dbReference type="Proteomes" id="UP000225706"/>
    </source>
</evidence>
<protein>
    <recommendedName>
        <fullName evidence="4">ShKT domain-containing protein</fullName>
    </recommendedName>
</protein>
<accession>A0A2B4RCC1</accession>
<keyword evidence="1" id="KW-0800">Toxin</keyword>
<dbReference type="PROSITE" id="PS51670">
    <property type="entry name" value="SHKT"/>
    <property type="match status" value="2"/>
</dbReference>
<keyword evidence="3" id="KW-0732">Signal</keyword>
<evidence type="ECO:0000256" key="3">
    <source>
        <dbReference type="SAM" id="SignalP"/>
    </source>
</evidence>
<evidence type="ECO:0000256" key="2">
    <source>
        <dbReference type="PROSITE-ProRule" id="PRU01005"/>
    </source>
</evidence>
<feature type="domain" description="ShKT" evidence="4">
    <location>
        <begin position="32"/>
        <end position="70"/>
    </location>
</feature>
<dbReference type="Gene3D" id="1.10.10.1870">
    <property type="entry name" value="ShTK domain-like"/>
    <property type="match status" value="1"/>
</dbReference>
<dbReference type="SMART" id="SM00254">
    <property type="entry name" value="ShKT"/>
    <property type="match status" value="3"/>
</dbReference>
<comment type="caution">
    <text evidence="2">Lacks conserved residue(s) required for the propagation of feature annotation.</text>
</comment>
<dbReference type="Gene3D" id="1.10.10.1940">
    <property type="match status" value="2"/>
</dbReference>
<evidence type="ECO:0000259" key="4">
    <source>
        <dbReference type="PROSITE" id="PS51670"/>
    </source>
</evidence>
<sequence length="215" mass="24601">MEYQRNFKLLGGVFVFFLLCTNISNGVYNEWCQDLNTKCDAWKSRGLCRSLSRRAQGMMRKLCPETCNFCEPPSPEVCYDGNQKSKYGCCWDGITAATGPNGQGCPACENRKNGRYCSLRKDLCFTKRNHKLLRENCPEICGYCKEASYPCMEDSGVCEHDCYDVEPQQLCERRKKKGYCAVKGWKSYLQKNCAFTCGFCGDGNQEMITRMLYTD</sequence>
<dbReference type="GO" id="GO:0090729">
    <property type="term" value="F:toxin activity"/>
    <property type="evidence" value="ECO:0007669"/>
    <property type="project" value="UniProtKB-KW"/>
</dbReference>
<feature type="chain" id="PRO_5012925294" description="ShKT domain-containing protein" evidence="3">
    <location>
        <begin position="27"/>
        <end position="215"/>
    </location>
</feature>
<dbReference type="OrthoDB" id="5958863at2759"/>